<feature type="compositionally biased region" description="Basic and acidic residues" evidence="1">
    <location>
        <begin position="30"/>
        <end position="49"/>
    </location>
</feature>
<sequence length="170" mass="19017">MNYFRGLFKERRGSSRGVSPSHGHHRPHHKDASAHSDEAPEANSHRFEEIPAEQLAPREENLPSPSATTSDKGTQERTVENYTSVPVTPPQRAPSPPGRLQPAYRYTCGEFSEAISREEALLAHQYNFAGSSDRVRAEATSSATRRNVNDPPNGEFDSIFTQFMHETVDR</sequence>
<dbReference type="AlphaFoldDB" id="A0AAW0F628"/>
<accession>A0AAW0F628</accession>
<gene>
    <name evidence="2" type="ORF">NESM_000123400</name>
</gene>
<feature type="region of interest" description="Disordered" evidence="1">
    <location>
        <begin position="1"/>
        <end position="101"/>
    </location>
</feature>
<evidence type="ECO:0000313" key="2">
    <source>
        <dbReference type="EMBL" id="KAK7200669.1"/>
    </source>
</evidence>
<name>A0AAW0F628_9TRYP</name>
<proteinExistence type="predicted"/>
<reference evidence="2 3" key="1">
    <citation type="journal article" date="2021" name="MBio">
        <title>A New Model Trypanosomatid, Novymonas esmeraldas: Genomic Perception of Its 'Candidatus Pandoraea novymonadis' Endosymbiont.</title>
        <authorList>
            <person name="Zakharova A."/>
            <person name="Saura A."/>
            <person name="Butenko A."/>
            <person name="Podesvova L."/>
            <person name="Warmusova S."/>
            <person name="Kostygov A.Y."/>
            <person name="Nenarokova A."/>
            <person name="Lukes J."/>
            <person name="Opperdoes F.R."/>
            <person name="Yurchenko V."/>
        </authorList>
    </citation>
    <scope>NUCLEOTIDE SEQUENCE [LARGE SCALE GENOMIC DNA]</scope>
    <source>
        <strain evidence="2 3">E262AT.01</strain>
    </source>
</reference>
<feature type="compositionally biased region" description="Polar residues" evidence="1">
    <location>
        <begin position="63"/>
        <end position="72"/>
    </location>
</feature>
<evidence type="ECO:0000256" key="1">
    <source>
        <dbReference type="SAM" id="MobiDB-lite"/>
    </source>
</evidence>
<keyword evidence="3" id="KW-1185">Reference proteome</keyword>
<dbReference type="Proteomes" id="UP001430356">
    <property type="component" value="Unassembled WGS sequence"/>
</dbReference>
<comment type="caution">
    <text evidence="2">The sequence shown here is derived from an EMBL/GenBank/DDBJ whole genome shotgun (WGS) entry which is preliminary data.</text>
</comment>
<feature type="region of interest" description="Disordered" evidence="1">
    <location>
        <begin position="139"/>
        <end position="158"/>
    </location>
</feature>
<evidence type="ECO:0000313" key="3">
    <source>
        <dbReference type="Proteomes" id="UP001430356"/>
    </source>
</evidence>
<organism evidence="2 3">
    <name type="scientific">Novymonas esmeraldas</name>
    <dbReference type="NCBI Taxonomy" id="1808958"/>
    <lineage>
        <taxon>Eukaryota</taxon>
        <taxon>Discoba</taxon>
        <taxon>Euglenozoa</taxon>
        <taxon>Kinetoplastea</taxon>
        <taxon>Metakinetoplastina</taxon>
        <taxon>Trypanosomatida</taxon>
        <taxon>Trypanosomatidae</taxon>
        <taxon>Novymonas</taxon>
    </lineage>
</organism>
<dbReference type="EMBL" id="JAECZO010000007">
    <property type="protein sequence ID" value="KAK7200669.1"/>
    <property type="molecule type" value="Genomic_DNA"/>
</dbReference>
<feature type="compositionally biased region" description="Pro residues" evidence="1">
    <location>
        <begin position="87"/>
        <end position="99"/>
    </location>
</feature>
<protein>
    <submittedName>
        <fullName evidence="2">Uncharacterized protein</fullName>
    </submittedName>
</protein>